<evidence type="ECO:0000313" key="2">
    <source>
        <dbReference type="EMBL" id="KAL3633492.1"/>
    </source>
</evidence>
<dbReference type="PANTHER" id="PTHR48055:SF54">
    <property type="entry name" value="PROTEIN KINASE DOMAIN-CONTAINING PROTEIN"/>
    <property type="match status" value="1"/>
</dbReference>
<protein>
    <recommendedName>
        <fullName evidence="1">Protein kinase domain-containing protein</fullName>
    </recommendedName>
</protein>
<dbReference type="EMBL" id="JAVIJP010000029">
    <property type="protein sequence ID" value="KAL3633492.1"/>
    <property type="molecule type" value="Genomic_DNA"/>
</dbReference>
<comment type="caution">
    <text evidence="2">The sequence shown here is derived from an EMBL/GenBank/DDBJ whole genome shotgun (WGS) entry which is preliminary data.</text>
</comment>
<evidence type="ECO:0000259" key="1">
    <source>
        <dbReference type="PROSITE" id="PS50011"/>
    </source>
</evidence>
<evidence type="ECO:0000313" key="3">
    <source>
        <dbReference type="Proteomes" id="UP001632038"/>
    </source>
</evidence>
<sequence length="94" mass="10410">MSAVAGSFGYIAPEYAYTTKVNEKIDVYSFGVVQLELVTGREPNVGDDEHTSLAEWAWDHYGPIADALDEEIKEACFVQQMVAVFKLGVMCTNK</sequence>
<dbReference type="PROSITE" id="PS50011">
    <property type="entry name" value="PROTEIN_KINASE_DOM"/>
    <property type="match status" value="1"/>
</dbReference>
<name>A0ABD3CV29_9LAMI</name>
<dbReference type="PANTHER" id="PTHR48055">
    <property type="entry name" value="LEUCINE-RICH REPEAT RECEPTOR PROTEIN KINASE EMS1"/>
    <property type="match status" value="1"/>
</dbReference>
<dbReference type="SUPFAM" id="SSF56112">
    <property type="entry name" value="Protein kinase-like (PK-like)"/>
    <property type="match status" value="1"/>
</dbReference>
<dbReference type="InterPro" id="IPR000719">
    <property type="entry name" value="Prot_kinase_dom"/>
</dbReference>
<accession>A0ABD3CV29</accession>
<dbReference type="Gene3D" id="1.10.510.10">
    <property type="entry name" value="Transferase(Phosphotransferase) domain 1"/>
    <property type="match status" value="1"/>
</dbReference>
<gene>
    <name evidence="2" type="ORF">CASFOL_022254</name>
</gene>
<dbReference type="Proteomes" id="UP001632038">
    <property type="component" value="Unassembled WGS sequence"/>
</dbReference>
<proteinExistence type="predicted"/>
<dbReference type="Pfam" id="PF07714">
    <property type="entry name" value="PK_Tyr_Ser-Thr"/>
    <property type="match status" value="1"/>
</dbReference>
<feature type="domain" description="Protein kinase" evidence="1">
    <location>
        <begin position="1"/>
        <end position="94"/>
    </location>
</feature>
<dbReference type="AlphaFoldDB" id="A0ABD3CV29"/>
<dbReference type="InterPro" id="IPR001245">
    <property type="entry name" value="Ser-Thr/Tyr_kinase_cat_dom"/>
</dbReference>
<organism evidence="2 3">
    <name type="scientific">Castilleja foliolosa</name>
    <dbReference type="NCBI Taxonomy" id="1961234"/>
    <lineage>
        <taxon>Eukaryota</taxon>
        <taxon>Viridiplantae</taxon>
        <taxon>Streptophyta</taxon>
        <taxon>Embryophyta</taxon>
        <taxon>Tracheophyta</taxon>
        <taxon>Spermatophyta</taxon>
        <taxon>Magnoliopsida</taxon>
        <taxon>eudicotyledons</taxon>
        <taxon>Gunneridae</taxon>
        <taxon>Pentapetalae</taxon>
        <taxon>asterids</taxon>
        <taxon>lamiids</taxon>
        <taxon>Lamiales</taxon>
        <taxon>Orobanchaceae</taxon>
        <taxon>Pedicularideae</taxon>
        <taxon>Castillejinae</taxon>
        <taxon>Castilleja</taxon>
    </lineage>
</organism>
<dbReference type="InterPro" id="IPR051564">
    <property type="entry name" value="LRR_receptor-like_kinase"/>
</dbReference>
<dbReference type="InterPro" id="IPR011009">
    <property type="entry name" value="Kinase-like_dom_sf"/>
</dbReference>
<reference evidence="3" key="1">
    <citation type="journal article" date="2024" name="IScience">
        <title>Strigolactones Initiate the Formation of Haustorium-like Structures in Castilleja.</title>
        <authorList>
            <person name="Buerger M."/>
            <person name="Peterson D."/>
            <person name="Chory J."/>
        </authorList>
    </citation>
    <scope>NUCLEOTIDE SEQUENCE [LARGE SCALE GENOMIC DNA]</scope>
</reference>
<keyword evidence="3" id="KW-1185">Reference proteome</keyword>